<organism evidence="1">
    <name type="scientific">Siphoviridae sp. ctEJj1</name>
    <dbReference type="NCBI Taxonomy" id="2825395"/>
    <lineage>
        <taxon>Viruses</taxon>
        <taxon>Duplodnaviria</taxon>
        <taxon>Heunggongvirae</taxon>
        <taxon>Uroviricota</taxon>
        <taxon>Caudoviricetes</taxon>
    </lineage>
</organism>
<proteinExistence type="predicted"/>
<accession>A0A8S5U6K6</accession>
<name>A0A8S5U6K6_9CAUD</name>
<dbReference type="EMBL" id="BK016020">
    <property type="protein sequence ID" value="DAF90074.1"/>
    <property type="molecule type" value="Genomic_DNA"/>
</dbReference>
<evidence type="ECO:0000313" key="1">
    <source>
        <dbReference type="EMBL" id="DAF90074.1"/>
    </source>
</evidence>
<reference evidence="1" key="1">
    <citation type="journal article" date="2021" name="Proc. Natl. Acad. Sci. U.S.A.">
        <title>A Catalog of Tens of Thousands of Viruses from Human Metagenomes Reveals Hidden Associations with Chronic Diseases.</title>
        <authorList>
            <person name="Tisza M.J."/>
            <person name="Buck C.B."/>
        </authorList>
    </citation>
    <scope>NUCLEOTIDE SEQUENCE</scope>
    <source>
        <strain evidence="1">CtEJj1</strain>
    </source>
</reference>
<evidence type="ECO:0008006" key="2">
    <source>
        <dbReference type="Google" id="ProtNLM"/>
    </source>
</evidence>
<sequence length="238" mass="27063">MEIKYNLTGTERKALVKAVSNIIEKKSKYLGAPSFAYQIGDDCTVTSDGTLKISNDTDNDKVEHLLEKLYECGYETENDENVDIADTNKDFESETIGCSIGLPISKLSDKPCNDKIIANLKAIITGKMTLFQKAVGTDKELKIEWNKDEIWFDWFDSVIPNEKLGLYISLFKALYQMAEKAVRVNTKDKPVDNEKFAMRTFLNRIGLSGIEYKPLRKELMRNLSGDGAFRYGRPERCK</sequence>
<protein>
    <recommendedName>
        <fullName evidence="2">Virulence protein</fullName>
    </recommendedName>
</protein>